<evidence type="ECO:0000313" key="2">
    <source>
        <dbReference type="EMBL" id="KAA6390122.1"/>
    </source>
</evidence>
<name>A0A5J4W621_9EUKA</name>
<comment type="caution">
    <text evidence="2">The sequence shown here is derived from an EMBL/GenBank/DDBJ whole genome shotgun (WGS) entry which is preliminary data.</text>
</comment>
<dbReference type="AlphaFoldDB" id="A0A5J4W621"/>
<dbReference type="Gene3D" id="6.10.140.1740">
    <property type="match status" value="1"/>
</dbReference>
<feature type="domain" description="Inhibitor of growth protein N-terminal histone-binding" evidence="1">
    <location>
        <begin position="8"/>
        <end position="90"/>
    </location>
</feature>
<evidence type="ECO:0000313" key="3">
    <source>
        <dbReference type="Proteomes" id="UP000324800"/>
    </source>
</evidence>
<reference evidence="2 3" key="1">
    <citation type="submission" date="2019-03" db="EMBL/GenBank/DDBJ databases">
        <title>Single cell metagenomics reveals metabolic interactions within the superorganism composed of flagellate Streblomastix strix and complex community of Bacteroidetes bacteria on its surface.</title>
        <authorList>
            <person name="Treitli S.C."/>
            <person name="Kolisko M."/>
            <person name="Husnik F."/>
            <person name="Keeling P."/>
            <person name="Hampl V."/>
        </authorList>
    </citation>
    <scope>NUCLEOTIDE SEQUENCE [LARGE SCALE GENOMIC DNA]</scope>
    <source>
        <strain evidence="2">ST1C</strain>
    </source>
</reference>
<dbReference type="Pfam" id="PF12998">
    <property type="entry name" value="ING"/>
    <property type="match status" value="1"/>
</dbReference>
<dbReference type="EMBL" id="SNRW01003334">
    <property type="protein sequence ID" value="KAA6390122.1"/>
    <property type="molecule type" value="Genomic_DNA"/>
</dbReference>
<evidence type="ECO:0000259" key="1">
    <source>
        <dbReference type="SMART" id="SM01408"/>
    </source>
</evidence>
<accession>A0A5J4W621</accession>
<proteinExistence type="predicted"/>
<sequence length="114" mass="13375">MATGDRSYLEQAIETVENVRTDILHKFQDIRESDQKSIEYFREFRECAETFMSKAKQQKQIPILHVNIARQMLDEVDNCINTLETIERKFQDELIEEGILTQDLQPTLLADVNV</sequence>
<feature type="non-terminal residue" evidence="2">
    <location>
        <position position="114"/>
    </location>
</feature>
<gene>
    <name evidence="2" type="ORF">EZS28_014348</name>
</gene>
<dbReference type="SMART" id="SM01408">
    <property type="entry name" value="ING"/>
    <property type="match status" value="1"/>
</dbReference>
<organism evidence="2 3">
    <name type="scientific">Streblomastix strix</name>
    <dbReference type="NCBI Taxonomy" id="222440"/>
    <lineage>
        <taxon>Eukaryota</taxon>
        <taxon>Metamonada</taxon>
        <taxon>Preaxostyla</taxon>
        <taxon>Oxymonadida</taxon>
        <taxon>Streblomastigidae</taxon>
        <taxon>Streblomastix</taxon>
    </lineage>
</organism>
<dbReference type="InterPro" id="IPR024610">
    <property type="entry name" value="ING_N_histone-binding"/>
</dbReference>
<dbReference type="Proteomes" id="UP000324800">
    <property type="component" value="Unassembled WGS sequence"/>
</dbReference>
<protein>
    <recommendedName>
        <fullName evidence="1">Inhibitor of growth protein N-terminal histone-binding domain-containing protein</fullName>
    </recommendedName>
</protein>